<feature type="signal peptide" evidence="2">
    <location>
        <begin position="1"/>
        <end position="20"/>
    </location>
</feature>
<dbReference type="SUPFAM" id="SSF50494">
    <property type="entry name" value="Trypsin-like serine proteases"/>
    <property type="match status" value="1"/>
</dbReference>
<feature type="region of interest" description="Disordered" evidence="1">
    <location>
        <begin position="19"/>
        <end position="38"/>
    </location>
</feature>
<dbReference type="EMBL" id="WIXP02000008">
    <property type="protein sequence ID" value="KAF6207288.1"/>
    <property type="molecule type" value="Genomic_DNA"/>
</dbReference>
<dbReference type="OrthoDB" id="7863416at2759"/>
<reference evidence="3" key="1">
    <citation type="journal article" date="2021" name="Mol. Ecol. Resour.">
        <title>Apolygus lucorum genome provides insights into omnivorousness and mesophyll feeding.</title>
        <authorList>
            <person name="Liu Y."/>
            <person name="Liu H."/>
            <person name="Wang H."/>
            <person name="Huang T."/>
            <person name="Liu B."/>
            <person name="Yang B."/>
            <person name="Yin L."/>
            <person name="Li B."/>
            <person name="Zhang Y."/>
            <person name="Zhang S."/>
            <person name="Jiang F."/>
            <person name="Zhang X."/>
            <person name="Ren Y."/>
            <person name="Wang B."/>
            <person name="Wang S."/>
            <person name="Lu Y."/>
            <person name="Wu K."/>
            <person name="Fan W."/>
            <person name="Wang G."/>
        </authorList>
    </citation>
    <scope>NUCLEOTIDE SEQUENCE</scope>
    <source>
        <strain evidence="3">12Hb</strain>
    </source>
</reference>
<sequence length="479" mass="54960">MESLLVAVVLLAAFRTPGTGGWTTPPPTPQPQYNSDERHSFYSPEPTLAKYTDRMTPPGSWDKEYKLVEHSAHLLAGASEFPWVVNVRVISTGPNPLPKYGREEWIIDGIGNFISPRHILTTCRSVSEFHCIWLSDRTDKFCIDWYYCNCTTVPTKNTPYHQVMPTDRITVDYAPTNYIHKHLYKDTIKRWQFGVFSRVNLHPNSVIVHEKCKWTYDLEYDWAVLFMQFAPNAFPNPLLNTMPAPVLHGYAFDDTRLNFINQRKIICYVATIGQQMEGFPKNQIRDSKIKYRVYPASYNICVSHIHLYCPEQICYKGHWKTWNKKRIECWETRARIGAVCDHDKGAPIVCNGRVEGVVNRAAVFPYCNPGIPLSFLIQRLVKDVPQFLQSLTILPKDPLPVNPIRIPTLRPSRHDYPIPVKCYRPNEDGGTSTGRDCKTIKPHSRMALSSSSLNPISQFLVCSSPLVLSLVHFMIRFSI</sequence>
<proteinExistence type="predicted"/>
<evidence type="ECO:0000256" key="2">
    <source>
        <dbReference type="SAM" id="SignalP"/>
    </source>
</evidence>
<keyword evidence="2" id="KW-0732">Signal</keyword>
<dbReference type="Gene3D" id="2.40.10.10">
    <property type="entry name" value="Trypsin-like serine proteases"/>
    <property type="match status" value="1"/>
</dbReference>
<dbReference type="AlphaFoldDB" id="A0A8S9XG73"/>
<dbReference type="InterPro" id="IPR009003">
    <property type="entry name" value="Peptidase_S1_PA"/>
</dbReference>
<dbReference type="Proteomes" id="UP000466442">
    <property type="component" value="Unassembled WGS sequence"/>
</dbReference>
<keyword evidence="4" id="KW-1185">Reference proteome</keyword>
<comment type="caution">
    <text evidence="3">The sequence shown here is derived from an EMBL/GenBank/DDBJ whole genome shotgun (WGS) entry which is preliminary data.</text>
</comment>
<evidence type="ECO:0000313" key="4">
    <source>
        <dbReference type="Proteomes" id="UP000466442"/>
    </source>
</evidence>
<protein>
    <recommendedName>
        <fullName evidence="5">Peptidase S1 domain-containing protein</fullName>
    </recommendedName>
</protein>
<evidence type="ECO:0000313" key="3">
    <source>
        <dbReference type="EMBL" id="KAF6207288.1"/>
    </source>
</evidence>
<evidence type="ECO:0000256" key="1">
    <source>
        <dbReference type="SAM" id="MobiDB-lite"/>
    </source>
</evidence>
<accession>A0A8S9XG73</accession>
<gene>
    <name evidence="3" type="ORF">GE061_018529</name>
</gene>
<evidence type="ECO:0008006" key="5">
    <source>
        <dbReference type="Google" id="ProtNLM"/>
    </source>
</evidence>
<name>A0A8S9XG73_APOLU</name>
<organism evidence="3 4">
    <name type="scientific">Apolygus lucorum</name>
    <name type="common">Small green plant bug</name>
    <name type="synonym">Lygocoris lucorum</name>
    <dbReference type="NCBI Taxonomy" id="248454"/>
    <lineage>
        <taxon>Eukaryota</taxon>
        <taxon>Metazoa</taxon>
        <taxon>Ecdysozoa</taxon>
        <taxon>Arthropoda</taxon>
        <taxon>Hexapoda</taxon>
        <taxon>Insecta</taxon>
        <taxon>Pterygota</taxon>
        <taxon>Neoptera</taxon>
        <taxon>Paraneoptera</taxon>
        <taxon>Hemiptera</taxon>
        <taxon>Heteroptera</taxon>
        <taxon>Panheteroptera</taxon>
        <taxon>Cimicomorpha</taxon>
        <taxon>Miridae</taxon>
        <taxon>Mirini</taxon>
        <taxon>Apolygus</taxon>
    </lineage>
</organism>
<feature type="chain" id="PRO_5035740975" description="Peptidase S1 domain-containing protein" evidence="2">
    <location>
        <begin position="21"/>
        <end position="479"/>
    </location>
</feature>
<dbReference type="InterPro" id="IPR043504">
    <property type="entry name" value="Peptidase_S1_PA_chymotrypsin"/>
</dbReference>